<evidence type="ECO:0000313" key="5">
    <source>
        <dbReference type="Proteomes" id="UP000275394"/>
    </source>
</evidence>
<dbReference type="Pfam" id="PF00440">
    <property type="entry name" value="TetR_N"/>
    <property type="match status" value="1"/>
</dbReference>
<gene>
    <name evidence="4" type="ORF">EDC56_0145</name>
</gene>
<keyword evidence="1 2" id="KW-0238">DNA-binding</keyword>
<name>A0A3N2DYP4_9GAMM</name>
<feature type="DNA-binding region" description="H-T-H motif" evidence="2">
    <location>
        <begin position="31"/>
        <end position="50"/>
    </location>
</feature>
<dbReference type="OrthoDB" id="9796019at2"/>
<protein>
    <submittedName>
        <fullName evidence="4">TetR family transcriptional regulator</fullName>
    </submittedName>
</protein>
<dbReference type="SUPFAM" id="SSF46689">
    <property type="entry name" value="Homeodomain-like"/>
    <property type="match status" value="1"/>
</dbReference>
<dbReference type="PROSITE" id="PS50977">
    <property type="entry name" value="HTH_TETR_2"/>
    <property type="match status" value="1"/>
</dbReference>
<dbReference type="AlphaFoldDB" id="A0A3N2DYP4"/>
<evidence type="ECO:0000256" key="2">
    <source>
        <dbReference type="PROSITE-ProRule" id="PRU00335"/>
    </source>
</evidence>
<feature type="domain" description="HTH tetR-type" evidence="3">
    <location>
        <begin position="8"/>
        <end position="68"/>
    </location>
</feature>
<evidence type="ECO:0000259" key="3">
    <source>
        <dbReference type="PROSITE" id="PS50977"/>
    </source>
</evidence>
<keyword evidence="5" id="KW-1185">Reference proteome</keyword>
<dbReference type="InterPro" id="IPR009057">
    <property type="entry name" value="Homeodomain-like_sf"/>
</dbReference>
<dbReference type="RefSeq" id="WP_123710628.1">
    <property type="nucleotide sequence ID" value="NZ_RKHR01000003.1"/>
</dbReference>
<dbReference type="GO" id="GO:0003677">
    <property type="term" value="F:DNA binding"/>
    <property type="evidence" value="ECO:0007669"/>
    <property type="project" value="UniProtKB-UniRule"/>
</dbReference>
<evidence type="ECO:0000313" key="4">
    <source>
        <dbReference type="EMBL" id="ROS04639.1"/>
    </source>
</evidence>
<sequence>MTKIKDKTLTKQRILSAIHELLVTKGYAGLGINRIAKEAGVDKVLIYRYFGGFEGALKAYAETELCWPPLEEMLGCDKDSFSKMSPLEQRKSVTRNSLRAMRKRPHTLALLAWELVEANALTSILAELREKQSQEIYRLIPFDAASEDAIDARAFYFVLGSAIHYLAISELSDRNIFGLNKQRGVDWDSVEHVLDMIHDGIPQKATAETEV</sequence>
<accession>A0A3N2DYP4</accession>
<dbReference type="PRINTS" id="PR00455">
    <property type="entry name" value="HTHTETR"/>
</dbReference>
<dbReference type="Gene3D" id="1.10.357.10">
    <property type="entry name" value="Tetracycline Repressor, domain 2"/>
    <property type="match status" value="1"/>
</dbReference>
<organism evidence="4 5">
    <name type="scientific">Sinobacterium caligoides</name>
    <dbReference type="NCBI Taxonomy" id="933926"/>
    <lineage>
        <taxon>Bacteria</taxon>
        <taxon>Pseudomonadati</taxon>
        <taxon>Pseudomonadota</taxon>
        <taxon>Gammaproteobacteria</taxon>
        <taxon>Cellvibrionales</taxon>
        <taxon>Spongiibacteraceae</taxon>
        <taxon>Sinobacterium</taxon>
    </lineage>
</organism>
<dbReference type="InterPro" id="IPR001647">
    <property type="entry name" value="HTH_TetR"/>
</dbReference>
<evidence type="ECO:0000256" key="1">
    <source>
        <dbReference type="ARBA" id="ARBA00023125"/>
    </source>
</evidence>
<reference evidence="4 5" key="1">
    <citation type="submission" date="2018-11" db="EMBL/GenBank/DDBJ databases">
        <title>Genomic Encyclopedia of Type Strains, Phase IV (KMG-IV): sequencing the most valuable type-strain genomes for metagenomic binning, comparative biology and taxonomic classification.</title>
        <authorList>
            <person name="Goeker M."/>
        </authorList>
    </citation>
    <scope>NUCLEOTIDE SEQUENCE [LARGE SCALE GENOMIC DNA]</scope>
    <source>
        <strain evidence="4 5">DSM 100316</strain>
    </source>
</reference>
<dbReference type="EMBL" id="RKHR01000003">
    <property type="protein sequence ID" value="ROS04639.1"/>
    <property type="molecule type" value="Genomic_DNA"/>
</dbReference>
<dbReference type="Proteomes" id="UP000275394">
    <property type="component" value="Unassembled WGS sequence"/>
</dbReference>
<proteinExistence type="predicted"/>
<comment type="caution">
    <text evidence="4">The sequence shown here is derived from an EMBL/GenBank/DDBJ whole genome shotgun (WGS) entry which is preliminary data.</text>
</comment>